<dbReference type="GO" id="GO:0016757">
    <property type="term" value="F:glycosyltransferase activity"/>
    <property type="evidence" value="ECO:0007669"/>
    <property type="project" value="UniProtKB-KW"/>
</dbReference>
<dbReference type="AlphaFoldDB" id="A0AAW6D1A3"/>
<dbReference type="PANTHER" id="PTHR12526">
    <property type="entry name" value="GLYCOSYLTRANSFERASE"/>
    <property type="match status" value="1"/>
</dbReference>
<evidence type="ECO:0000313" key="3">
    <source>
        <dbReference type="EMBL" id="MDB8003058.1"/>
    </source>
</evidence>
<dbReference type="EC" id="2.4.-.-" evidence="3"/>
<dbReference type="Pfam" id="PF00534">
    <property type="entry name" value="Glycos_transf_1"/>
    <property type="match status" value="1"/>
</dbReference>
<name>A0AAW6D1A3_9FIRM</name>
<feature type="domain" description="Glycosyltransferase subfamily 4-like N-terminal" evidence="2">
    <location>
        <begin position="26"/>
        <end position="154"/>
    </location>
</feature>
<dbReference type="InterPro" id="IPR001296">
    <property type="entry name" value="Glyco_trans_1"/>
</dbReference>
<dbReference type="EMBL" id="JAQLXW010000003">
    <property type="protein sequence ID" value="MDB8003058.1"/>
    <property type="molecule type" value="Genomic_DNA"/>
</dbReference>
<accession>A0AAW6D1A3</accession>
<protein>
    <submittedName>
        <fullName evidence="3">Glycosyltransferase</fullName>
        <ecNumber evidence="3">2.4.-.-</ecNumber>
    </submittedName>
</protein>
<dbReference type="Pfam" id="PF13439">
    <property type="entry name" value="Glyco_transf_4"/>
    <property type="match status" value="1"/>
</dbReference>
<organism evidence="3 4">
    <name type="scientific">[Eubacterium] siraeum</name>
    <dbReference type="NCBI Taxonomy" id="39492"/>
    <lineage>
        <taxon>Bacteria</taxon>
        <taxon>Bacillati</taxon>
        <taxon>Bacillota</taxon>
        <taxon>Clostridia</taxon>
        <taxon>Eubacteriales</taxon>
        <taxon>Oscillospiraceae</taxon>
        <taxon>Oscillospiraceae incertae sedis</taxon>
    </lineage>
</organism>
<dbReference type="SUPFAM" id="SSF53756">
    <property type="entry name" value="UDP-Glycosyltransferase/glycogen phosphorylase"/>
    <property type="match status" value="1"/>
</dbReference>
<dbReference type="Proteomes" id="UP001210809">
    <property type="component" value="Unassembled WGS sequence"/>
</dbReference>
<sequence length="392" mass="44522">MSKTVLFVASVTKKHIIQFHLPYMKWFKEHGYKVHVCAGDDFEPEEARHIPYCDEYYIVPFYRSPFATQNFRSYKELRKLIEENEYELVHCHTPVAAAIARYAFRDARKKHNTKVLYTAHGFHFYKGAPKISRLYYSVEKAMIRYTDGIITINEEDYLAAKKMCRNKRCDAYKISGIGIDLSRVRNSTRTREDIRDEFGIPHDAFLVMSNSEINENKNVECSIAAVAANKGVYMLICGTGKSMDKCRDLVKELGCTDRIIFAGYRYDAKELLHGADAFIFPSYREGLGLAAIEAMGAGLPLIVSDNRGTREYAVNGENSIVCECNNVSQFIEAVRLLSSDGELCKKLGRNGYSCADKYGIENSLAEMAEIYGKYVDIPTSKTETEVLSGENR</sequence>
<dbReference type="Gene3D" id="3.40.50.2000">
    <property type="entry name" value="Glycogen Phosphorylase B"/>
    <property type="match status" value="2"/>
</dbReference>
<dbReference type="InterPro" id="IPR028098">
    <property type="entry name" value="Glyco_trans_4-like_N"/>
</dbReference>
<comment type="caution">
    <text evidence="3">The sequence shown here is derived from an EMBL/GenBank/DDBJ whole genome shotgun (WGS) entry which is preliminary data.</text>
</comment>
<dbReference type="PANTHER" id="PTHR12526:SF630">
    <property type="entry name" value="GLYCOSYLTRANSFERASE"/>
    <property type="match status" value="1"/>
</dbReference>
<reference evidence="3" key="1">
    <citation type="submission" date="2023-01" db="EMBL/GenBank/DDBJ databases">
        <title>Human gut microbiome strain richness.</title>
        <authorList>
            <person name="Chen-Liaw A."/>
        </authorList>
    </citation>
    <scope>NUCLEOTIDE SEQUENCE</scope>
    <source>
        <strain evidence="3">1001283st1_G1_1001283B150217_161031</strain>
    </source>
</reference>
<keyword evidence="3" id="KW-0808">Transferase</keyword>
<proteinExistence type="predicted"/>
<evidence type="ECO:0000259" key="1">
    <source>
        <dbReference type="Pfam" id="PF00534"/>
    </source>
</evidence>
<evidence type="ECO:0000259" key="2">
    <source>
        <dbReference type="Pfam" id="PF13439"/>
    </source>
</evidence>
<evidence type="ECO:0000313" key="4">
    <source>
        <dbReference type="Proteomes" id="UP001210809"/>
    </source>
</evidence>
<keyword evidence="3" id="KW-0328">Glycosyltransferase</keyword>
<feature type="domain" description="Glycosyl transferase family 1" evidence="1">
    <location>
        <begin position="191"/>
        <end position="352"/>
    </location>
</feature>
<gene>
    <name evidence="3" type="ORF">PNE09_03130</name>
</gene>